<proteinExistence type="predicted"/>
<keyword evidence="3" id="KW-1185">Reference proteome</keyword>
<feature type="region of interest" description="Disordered" evidence="1">
    <location>
        <begin position="113"/>
        <end position="146"/>
    </location>
</feature>
<reference evidence="2" key="1">
    <citation type="submission" date="2022-01" db="EMBL/GenBank/DDBJ databases">
        <title>Genome Sequence Resource for Two Populations of Ditylenchus destructor, the Migratory Endoparasitic Phytonematode.</title>
        <authorList>
            <person name="Zhang H."/>
            <person name="Lin R."/>
            <person name="Xie B."/>
        </authorList>
    </citation>
    <scope>NUCLEOTIDE SEQUENCE</scope>
    <source>
        <strain evidence="2">BazhouSP</strain>
    </source>
</reference>
<evidence type="ECO:0000313" key="3">
    <source>
        <dbReference type="Proteomes" id="UP001201812"/>
    </source>
</evidence>
<gene>
    <name evidence="2" type="ORF">DdX_18450</name>
</gene>
<evidence type="ECO:0000313" key="2">
    <source>
        <dbReference type="EMBL" id="KAI1697530.1"/>
    </source>
</evidence>
<name>A0AAD4MLJ9_9BILA</name>
<dbReference type="AlphaFoldDB" id="A0AAD4MLJ9"/>
<organism evidence="2 3">
    <name type="scientific">Ditylenchus destructor</name>
    <dbReference type="NCBI Taxonomy" id="166010"/>
    <lineage>
        <taxon>Eukaryota</taxon>
        <taxon>Metazoa</taxon>
        <taxon>Ecdysozoa</taxon>
        <taxon>Nematoda</taxon>
        <taxon>Chromadorea</taxon>
        <taxon>Rhabditida</taxon>
        <taxon>Tylenchina</taxon>
        <taxon>Tylenchomorpha</taxon>
        <taxon>Sphaerularioidea</taxon>
        <taxon>Anguinidae</taxon>
        <taxon>Anguininae</taxon>
        <taxon>Ditylenchus</taxon>
    </lineage>
</organism>
<accession>A0AAD4MLJ9</accession>
<protein>
    <submittedName>
        <fullName evidence="2">Uncharacterized protein</fullName>
    </submittedName>
</protein>
<evidence type="ECO:0000256" key="1">
    <source>
        <dbReference type="SAM" id="MobiDB-lite"/>
    </source>
</evidence>
<comment type="caution">
    <text evidence="2">The sequence shown here is derived from an EMBL/GenBank/DDBJ whole genome shotgun (WGS) entry which is preliminary data.</text>
</comment>
<sequence>MFRNRPSWAKRLLEKANPRFQQSPCSIALKGIFNDFLQSTRMNQQSPTSVADFHPPALTNILPAYDPGTLISNMQTSHGSNRGPLLQGDPMIGSLAGAQMSPEIQWDIAGFSPDAATGGNVQQGGGNNGGHHAHGNNQNPVTSMDY</sequence>
<dbReference type="Proteomes" id="UP001201812">
    <property type="component" value="Unassembled WGS sequence"/>
</dbReference>
<dbReference type="EMBL" id="JAKKPZ010000264">
    <property type="protein sequence ID" value="KAI1697530.1"/>
    <property type="molecule type" value="Genomic_DNA"/>
</dbReference>